<evidence type="ECO:0000313" key="3">
    <source>
        <dbReference type="Proteomes" id="UP001292094"/>
    </source>
</evidence>
<evidence type="ECO:0000256" key="1">
    <source>
        <dbReference type="SAM" id="MobiDB-lite"/>
    </source>
</evidence>
<feature type="compositionally biased region" description="Basic and acidic residues" evidence="1">
    <location>
        <begin position="255"/>
        <end position="285"/>
    </location>
</feature>
<name>A0AAE1UI10_9EUCA</name>
<dbReference type="AlphaFoldDB" id="A0AAE1UI10"/>
<gene>
    <name evidence="2" type="ORF">Pmani_009331</name>
</gene>
<evidence type="ECO:0000313" key="2">
    <source>
        <dbReference type="EMBL" id="KAK4319760.1"/>
    </source>
</evidence>
<protein>
    <submittedName>
        <fullName evidence="2">Uncharacterized protein</fullName>
    </submittedName>
</protein>
<reference evidence="2" key="1">
    <citation type="submission" date="2023-11" db="EMBL/GenBank/DDBJ databases">
        <title>Genome assemblies of two species of porcelain crab, Petrolisthes cinctipes and Petrolisthes manimaculis (Anomura: Porcellanidae).</title>
        <authorList>
            <person name="Angst P."/>
        </authorList>
    </citation>
    <scope>NUCLEOTIDE SEQUENCE</scope>
    <source>
        <strain evidence="2">PB745_02</strain>
        <tissue evidence="2">Gill</tissue>
    </source>
</reference>
<sequence length="299" mass="34663">MPRYAYQKPRARVYSYNFGYMNNYYKPMTHYLDHKQRESSEQPGHLSLAERLKTFPMDGSVYRDRATSAPPQGRHHDAPPNNPAEKPHEKMLSIEAPPTTTPTPTPSLCGGSVVDPTSSRNTPMRLTLKEELRRLPPVWHRHPWDWDCVWIPPHETTVCPHFGVGSYHQLITKFLRLKPYRYMALDDLILKEVREVEMTPREFHDKMLALKESDMMGARKFDDLLALKDGELMRHSTPRVVYEDDLLALKDSSSLHEKKKESSLSIKQTEKRESSLSFKQTDRSSVEQSNMTLKAIEAK</sequence>
<organism evidence="2 3">
    <name type="scientific">Petrolisthes manimaculis</name>
    <dbReference type="NCBI Taxonomy" id="1843537"/>
    <lineage>
        <taxon>Eukaryota</taxon>
        <taxon>Metazoa</taxon>
        <taxon>Ecdysozoa</taxon>
        <taxon>Arthropoda</taxon>
        <taxon>Crustacea</taxon>
        <taxon>Multicrustacea</taxon>
        <taxon>Malacostraca</taxon>
        <taxon>Eumalacostraca</taxon>
        <taxon>Eucarida</taxon>
        <taxon>Decapoda</taxon>
        <taxon>Pleocyemata</taxon>
        <taxon>Anomura</taxon>
        <taxon>Galatheoidea</taxon>
        <taxon>Porcellanidae</taxon>
        <taxon>Petrolisthes</taxon>
    </lineage>
</organism>
<proteinExistence type="predicted"/>
<keyword evidence="3" id="KW-1185">Reference proteome</keyword>
<accession>A0AAE1UI10</accession>
<feature type="region of interest" description="Disordered" evidence="1">
    <location>
        <begin position="255"/>
        <end position="299"/>
    </location>
</feature>
<feature type="region of interest" description="Disordered" evidence="1">
    <location>
        <begin position="58"/>
        <end position="122"/>
    </location>
</feature>
<dbReference type="EMBL" id="JAWZYT010000729">
    <property type="protein sequence ID" value="KAK4319760.1"/>
    <property type="molecule type" value="Genomic_DNA"/>
</dbReference>
<dbReference type="Proteomes" id="UP001292094">
    <property type="component" value="Unassembled WGS sequence"/>
</dbReference>
<comment type="caution">
    <text evidence="2">The sequence shown here is derived from an EMBL/GenBank/DDBJ whole genome shotgun (WGS) entry which is preliminary data.</text>
</comment>